<protein>
    <submittedName>
        <fullName evidence="1">Uncharacterized protein</fullName>
    </submittedName>
</protein>
<dbReference type="GeneID" id="22584131"/>
<dbReference type="RefSeq" id="XP_010760613.1">
    <property type="nucleotide sequence ID" value="XM_010762311.1"/>
</dbReference>
<dbReference type="Proteomes" id="UP000001628">
    <property type="component" value="Unassembled WGS sequence"/>
</dbReference>
<organism evidence="1 2">
    <name type="scientific">Paracoccidioides brasiliensis (strain Pb18)</name>
    <dbReference type="NCBI Taxonomy" id="502780"/>
    <lineage>
        <taxon>Eukaryota</taxon>
        <taxon>Fungi</taxon>
        <taxon>Dikarya</taxon>
        <taxon>Ascomycota</taxon>
        <taxon>Pezizomycotina</taxon>
        <taxon>Eurotiomycetes</taxon>
        <taxon>Eurotiomycetidae</taxon>
        <taxon>Onygenales</taxon>
        <taxon>Ajellomycetaceae</taxon>
        <taxon>Paracoccidioides</taxon>
    </lineage>
</organism>
<keyword evidence="2" id="KW-1185">Reference proteome</keyword>
<evidence type="ECO:0000313" key="1">
    <source>
        <dbReference type="EMBL" id="EEH49068.2"/>
    </source>
</evidence>
<evidence type="ECO:0000313" key="2">
    <source>
        <dbReference type="Proteomes" id="UP000001628"/>
    </source>
</evidence>
<dbReference type="AlphaFoldDB" id="C1GD11"/>
<proteinExistence type="predicted"/>
<dbReference type="KEGG" id="pbn:PADG_05147"/>
<sequence>MGNVVGATPKAAFDLVNGKTFVALATAALGAGVEVVEFRVVVGEPAERKTVMVTVQQQQQQQQQQPERKIDIEIEMLRATRMGEILQGIKRSRFTRGFTSERTGTRNVFRKYSQKICSQTADCGQALEGLDYF</sequence>
<dbReference type="VEuPathDB" id="FungiDB:PADG_05147"/>
<reference evidence="1 2" key="1">
    <citation type="journal article" date="2011" name="PLoS Genet.">
        <title>Comparative genomic analysis of human fungal pathogens causing paracoccidioidomycosis.</title>
        <authorList>
            <person name="Desjardins C.A."/>
            <person name="Champion M.D."/>
            <person name="Holder J.W."/>
            <person name="Muszewska A."/>
            <person name="Goldberg J."/>
            <person name="Bailao A.M."/>
            <person name="Brigido M.M."/>
            <person name="Ferreira M.E."/>
            <person name="Garcia A.M."/>
            <person name="Grynberg M."/>
            <person name="Gujja S."/>
            <person name="Heiman D.I."/>
            <person name="Henn M.R."/>
            <person name="Kodira C.D."/>
            <person name="Leon-Narvaez H."/>
            <person name="Longo L.V."/>
            <person name="Ma L.J."/>
            <person name="Malavazi I."/>
            <person name="Matsuo A.L."/>
            <person name="Morais F.V."/>
            <person name="Pereira M."/>
            <person name="Rodriguez-Brito S."/>
            <person name="Sakthikumar S."/>
            <person name="Salem-Izacc S.M."/>
            <person name="Sykes S.M."/>
            <person name="Teixeira M.M."/>
            <person name="Vallejo M.C."/>
            <person name="Walter M.E."/>
            <person name="Yandava C."/>
            <person name="Young S."/>
            <person name="Zeng Q."/>
            <person name="Zucker J."/>
            <person name="Felipe M.S."/>
            <person name="Goldman G.H."/>
            <person name="Haas B.J."/>
            <person name="McEwen J.G."/>
            <person name="Nino-Vega G."/>
            <person name="Puccia R."/>
            <person name="San-Blas G."/>
            <person name="Soares C.M."/>
            <person name="Birren B.W."/>
            <person name="Cuomo C.A."/>
        </authorList>
    </citation>
    <scope>NUCLEOTIDE SEQUENCE [LARGE SCALE GENOMIC DNA]</scope>
    <source>
        <strain evidence="1 2">Pb18</strain>
    </source>
</reference>
<dbReference type="EMBL" id="KN275962">
    <property type="protein sequence ID" value="EEH49068.2"/>
    <property type="molecule type" value="Genomic_DNA"/>
</dbReference>
<gene>
    <name evidence="1" type="ORF">PADG_05147</name>
</gene>
<name>C1GD11_PARBD</name>
<dbReference type="InParanoid" id="C1GD11"/>
<dbReference type="HOGENOM" id="CLU_1907310_0_0_1"/>
<accession>C1GD11</accession>